<keyword evidence="5 13" id="KW-0863">Zinc-finger</keyword>
<feature type="compositionally biased region" description="Basic and acidic residues" evidence="14">
    <location>
        <begin position="679"/>
        <end position="706"/>
    </location>
</feature>
<feature type="region of interest" description="Disordered" evidence="14">
    <location>
        <begin position="1"/>
        <end position="32"/>
    </location>
</feature>
<dbReference type="CDD" id="cd16574">
    <property type="entry name" value="RING-HC_Topors"/>
    <property type="match status" value="1"/>
</dbReference>
<comment type="catalytic activity">
    <reaction evidence="1">
        <text>S-ubiquitinyl-[E2 ubiquitin-conjugating enzyme]-L-cysteine + [acceptor protein]-L-lysine = [E2 ubiquitin-conjugating enzyme]-L-cysteine + N(6)-ubiquitinyl-[acceptor protein]-L-lysine.</text>
        <dbReference type="EC" id="2.3.2.27"/>
    </reaction>
</comment>
<dbReference type="InterPro" id="IPR013083">
    <property type="entry name" value="Znf_RING/FYVE/PHD"/>
</dbReference>
<dbReference type="FunFam" id="3.30.40.10:FF:000136">
    <property type="entry name" value="E3 ubiquitin-protein ligase Topors"/>
    <property type="match status" value="1"/>
</dbReference>
<keyword evidence="3" id="KW-0808">Transferase</keyword>
<dbReference type="InterPro" id="IPR018957">
    <property type="entry name" value="Znf_C3HC4_RING-type"/>
</dbReference>
<dbReference type="InterPro" id="IPR017907">
    <property type="entry name" value="Znf_RING_CS"/>
</dbReference>
<dbReference type="PROSITE" id="PS50089">
    <property type="entry name" value="ZF_RING_2"/>
    <property type="match status" value="1"/>
</dbReference>
<dbReference type="SUPFAM" id="SSF57850">
    <property type="entry name" value="RING/U-box"/>
    <property type="match status" value="1"/>
</dbReference>
<dbReference type="Pfam" id="PF00097">
    <property type="entry name" value="zf-C3HC4"/>
    <property type="match status" value="1"/>
</dbReference>
<feature type="compositionally biased region" description="Basic residues" evidence="14">
    <location>
        <begin position="630"/>
        <end position="639"/>
    </location>
</feature>
<evidence type="ECO:0000256" key="5">
    <source>
        <dbReference type="ARBA" id="ARBA00022771"/>
    </source>
</evidence>
<organism evidence="16">
    <name type="scientific">Bracon brevicornis</name>
    <dbReference type="NCBI Taxonomy" id="1563983"/>
    <lineage>
        <taxon>Eukaryota</taxon>
        <taxon>Metazoa</taxon>
        <taxon>Ecdysozoa</taxon>
        <taxon>Arthropoda</taxon>
        <taxon>Hexapoda</taxon>
        <taxon>Insecta</taxon>
        <taxon>Pterygota</taxon>
        <taxon>Neoptera</taxon>
        <taxon>Endopterygota</taxon>
        <taxon>Hymenoptera</taxon>
        <taxon>Apocrita</taxon>
        <taxon>Ichneumonoidea</taxon>
        <taxon>Braconidae</taxon>
        <taxon>Braconinae</taxon>
        <taxon>Bracon</taxon>
    </lineage>
</organism>
<feature type="compositionally biased region" description="Low complexity" evidence="14">
    <location>
        <begin position="584"/>
        <end position="607"/>
    </location>
</feature>
<feature type="compositionally biased region" description="Basic residues" evidence="14">
    <location>
        <begin position="753"/>
        <end position="780"/>
    </location>
</feature>
<feature type="compositionally biased region" description="Basic and acidic residues" evidence="14">
    <location>
        <begin position="714"/>
        <end position="723"/>
    </location>
</feature>
<feature type="compositionally biased region" description="Basic residues" evidence="14">
    <location>
        <begin position="443"/>
        <end position="452"/>
    </location>
</feature>
<dbReference type="SMART" id="SM00184">
    <property type="entry name" value="RING"/>
    <property type="match status" value="1"/>
</dbReference>
<dbReference type="Gene3D" id="3.30.40.10">
    <property type="entry name" value="Zinc/RING finger domain, C3HC4 (zinc finger)"/>
    <property type="match status" value="1"/>
</dbReference>
<feature type="compositionally biased region" description="Basic residues" evidence="14">
    <location>
        <begin position="480"/>
        <end position="502"/>
    </location>
</feature>
<proteinExistence type="predicted"/>
<name>A0A6V7LKF5_9HYME</name>
<dbReference type="GO" id="GO:0005634">
    <property type="term" value="C:nucleus"/>
    <property type="evidence" value="ECO:0007669"/>
    <property type="project" value="UniProtKB-ARBA"/>
</dbReference>
<dbReference type="InterPro" id="IPR058746">
    <property type="entry name" value="Znf_RING-type_Topors"/>
</dbReference>
<evidence type="ECO:0000256" key="4">
    <source>
        <dbReference type="ARBA" id="ARBA00022723"/>
    </source>
</evidence>
<feature type="compositionally biased region" description="Low complexity" evidence="14">
    <location>
        <begin position="428"/>
        <end position="439"/>
    </location>
</feature>
<dbReference type="PANTHER" id="PTHR46077:SF5">
    <property type="entry name" value="RING-TYPE DOMAIN-CONTAINING PROTEIN"/>
    <property type="match status" value="1"/>
</dbReference>
<accession>A0A6V7LKF5</accession>
<dbReference type="GO" id="GO:0008270">
    <property type="term" value="F:zinc ion binding"/>
    <property type="evidence" value="ECO:0007669"/>
    <property type="project" value="UniProtKB-KW"/>
</dbReference>
<dbReference type="InterPro" id="IPR001841">
    <property type="entry name" value="Znf_RING"/>
</dbReference>
<evidence type="ECO:0000256" key="3">
    <source>
        <dbReference type="ARBA" id="ARBA00022679"/>
    </source>
</evidence>
<evidence type="ECO:0000313" key="16">
    <source>
        <dbReference type="EMBL" id="CAD1575856.1"/>
    </source>
</evidence>
<sequence length="791" mass="90064">MEEPIQNVEVSETKEPVKPEPATSPGDRAGAGSPTPECSICLGHLINTSFTDSCLHQFCFTCLLQWSKIKTECPLCKQTFKSIIHNVRSEEDYDQYHVPRDLPQPIAQPAFIPMAMEDLPQHPDWSPTTLRRFAYRAMAHRRFRLLANPTHDLAQRVPREVVSYRLRNPIDYRRNIYRRGSWSIAPTAAYADRLERSVEYFRQNPEEVDRLIPFINRDMNVLFSNNPHRQAYILRVVIDALTVYDLRSPEIRDLLRPYFGINTDHFLHELYTYARTGLEIPAYDSSVVYPEPTELQSRYIHLLQSPGRSSTRSSSSDDDSDVRVVDQVEGLRSQIPPAVGPHPIDMPGPSTVGLVLQMGATERSPTVLTISSNSSESECEVVGYVKPRHERTPEIIEIHSSEGEPWPSTSNADHAWLRDNSPSPTHYQSPSEEPSTSQQAARRNTRGARRKASMSYTNAAHAISDSSDDDDDTASDNWNKKRHHKRTRKTSKTCKKSPRKQSQKKDCSSVKKRNRRNSDSDDGSYAETKKWRASKKTPKSRERVETDSSSGDEENATRGDKKELVIKIRKDLMNQDDGKHTEDSSMSSSLSSSSASSDESDSCSSTSATNLPLKKRWSRQSHKKTESPSKKNKSAKKLKSGVNRLPVDSTILRKDSMKMEWYVEKKSPRSPSASDDENNERLRVPLNDQKEHKSSNDESGDEDNKHSTSQCSSRWERNQDKHRNEHKSKHKDKARDINEPSTSNDKHSEGKSPRKRHKTHKKHKSSKSKHSKGKSKRYKTHYSSDSSSSSN</sequence>
<dbReference type="PANTHER" id="PTHR46077">
    <property type="entry name" value="E3 UBIQUITIN-PROTEIN LIGASE TOPORS"/>
    <property type="match status" value="1"/>
</dbReference>
<feature type="compositionally biased region" description="Basic and acidic residues" evidence="14">
    <location>
        <begin position="651"/>
        <end position="667"/>
    </location>
</feature>
<protein>
    <recommendedName>
        <fullName evidence="8">E3 ubiquitin-protein ligase Topors</fullName>
        <ecNumber evidence="2">2.3.2.27</ecNumber>
    </recommendedName>
    <alternativeName>
        <fullName evidence="9">RING-type E3 ubiquitin transferase Topors</fullName>
    </alternativeName>
    <alternativeName>
        <fullName evidence="11">SUMO1-protein E3 ligase Topors</fullName>
    </alternativeName>
    <alternativeName>
        <fullName evidence="10">Topoisomerase I-binding RING finger protein</fullName>
    </alternativeName>
    <alternativeName>
        <fullName evidence="12">Topoisomerase I-binding arginine/serine-rich protein</fullName>
    </alternativeName>
</protein>
<feature type="region of interest" description="Disordered" evidence="14">
    <location>
        <begin position="398"/>
        <end position="791"/>
    </location>
</feature>
<evidence type="ECO:0000256" key="8">
    <source>
        <dbReference type="ARBA" id="ARBA00071236"/>
    </source>
</evidence>
<keyword evidence="4" id="KW-0479">Metal-binding</keyword>
<dbReference type="AlphaFoldDB" id="A0A6V7LKF5"/>
<dbReference type="GO" id="GO:0000209">
    <property type="term" value="P:protein polyubiquitination"/>
    <property type="evidence" value="ECO:0007669"/>
    <property type="project" value="TreeGrafter"/>
</dbReference>
<feature type="compositionally biased region" description="Basic and acidic residues" evidence="14">
    <location>
        <begin position="555"/>
        <end position="583"/>
    </location>
</feature>
<dbReference type="InterPro" id="IPR058745">
    <property type="entry name" value="PWI_Topors"/>
</dbReference>
<evidence type="ECO:0000259" key="15">
    <source>
        <dbReference type="PROSITE" id="PS50089"/>
    </source>
</evidence>
<dbReference type="GO" id="GO:0006513">
    <property type="term" value="P:protein monoubiquitination"/>
    <property type="evidence" value="ECO:0007669"/>
    <property type="project" value="TreeGrafter"/>
</dbReference>
<evidence type="ECO:0000256" key="2">
    <source>
        <dbReference type="ARBA" id="ARBA00012483"/>
    </source>
</evidence>
<feature type="domain" description="RING-type" evidence="15">
    <location>
        <begin position="38"/>
        <end position="77"/>
    </location>
</feature>
<feature type="region of interest" description="Disordered" evidence="14">
    <location>
        <begin position="304"/>
        <end position="323"/>
    </location>
</feature>
<evidence type="ECO:0000256" key="14">
    <source>
        <dbReference type="SAM" id="MobiDB-lite"/>
    </source>
</evidence>
<evidence type="ECO:0000256" key="12">
    <source>
        <dbReference type="ARBA" id="ARBA00079184"/>
    </source>
</evidence>
<keyword evidence="7" id="KW-0862">Zinc</keyword>
<evidence type="ECO:0000256" key="7">
    <source>
        <dbReference type="ARBA" id="ARBA00022833"/>
    </source>
</evidence>
<evidence type="ECO:0000256" key="1">
    <source>
        <dbReference type="ARBA" id="ARBA00000900"/>
    </source>
</evidence>
<dbReference type="EC" id="2.3.2.27" evidence="2"/>
<keyword evidence="6" id="KW-0833">Ubl conjugation pathway</keyword>
<dbReference type="GO" id="GO:0061630">
    <property type="term" value="F:ubiquitin protein ligase activity"/>
    <property type="evidence" value="ECO:0007669"/>
    <property type="project" value="UniProtKB-EC"/>
</dbReference>
<reference evidence="16" key="1">
    <citation type="submission" date="2020-07" db="EMBL/GenBank/DDBJ databases">
        <authorList>
            <person name="Ferguson B K."/>
        </authorList>
    </citation>
    <scope>NUCLEOTIDE SEQUENCE</scope>
    <source>
        <strain evidence="16">L06</strain>
    </source>
</reference>
<evidence type="ECO:0000256" key="11">
    <source>
        <dbReference type="ARBA" id="ARBA00079040"/>
    </source>
</evidence>
<dbReference type="Pfam" id="PF26084">
    <property type="entry name" value="PWI_Topors"/>
    <property type="match status" value="1"/>
</dbReference>
<evidence type="ECO:0000256" key="10">
    <source>
        <dbReference type="ARBA" id="ARBA00076940"/>
    </source>
</evidence>
<evidence type="ECO:0000256" key="13">
    <source>
        <dbReference type="PROSITE-ProRule" id="PRU00175"/>
    </source>
</evidence>
<dbReference type="PROSITE" id="PS00518">
    <property type="entry name" value="ZF_RING_1"/>
    <property type="match status" value="1"/>
</dbReference>
<evidence type="ECO:0000256" key="9">
    <source>
        <dbReference type="ARBA" id="ARBA00076856"/>
    </source>
</evidence>
<feature type="compositionally biased region" description="Basic residues" evidence="14">
    <location>
        <begin position="613"/>
        <end position="622"/>
    </location>
</feature>
<evidence type="ECO:0000256" key="6">
    <source>
        <dbReference type="ARBA" id="ARBA00022786"/>
    </source>
</evidence>
<feature type="compositionally biased region" description="Basic and acidic residues" evidence="14">
    <location>
        <begin position="733"/>
        <end position="752"/>
    </location>
</feature>
<dbReference type="EMBL" id="CADCXW020000343">
    <property type="protein sequence ID" value="CAD1575856.1"/>
    <property type="molecule type" value="Genomic_DNA"/>
</dbReference>
<gene>
    <name evidence="16" type="ORF">BBRV_LOCUS107054</name>
</gene>